<gene>
    <name evidence="2" type="ORF">J2Z37_003876</name>
</gene>
<dbReference type="Pfam" id="PF13380">
    <property type="entry name" value="CoA_binding_2"/>
    <property type="match status" value="1"/>
</dbReference>
<evidence type="ECO:0000313" key="3">
    <source>
        <dbReference type="Proteomes" id="UP001519343"/>
    </source>
</evidence>
<protein>
    <submittedName>
        <fullName evidence="2">CoA-binding protein</fullName>
    </submittedName>
</protein>
<proteinExistence type="predicted"/>
<comment type="caution">
    <text evidence="2">The sequence shown here is derived from an EMBL/GenBank/DDBJ whole genome shotgun (WGS) entry which is preliminary data.</text>
</comment>
<evidence type="ECO:0000259" key="1">
    <source>
        <dbReference type="SMART" id="SM00881"/>
    </source>
</evidence>
<sequence length="144" mass="16280">MSFQNPGLEERRDILVNAKTIAVVGLSDNPYRASYMISQAMQQSGYRIIPVNPSITEALGEKAVPSLTDIEEPVDVINVFRRSEHIMPIAEDAVKYGKCKIFWLQSGIYNEEAANYLKQHGFTVIMDQCIKVDHAILVRPNKNR</sequence>
<dbReference type="EMBL" id="JAGGKT010000014">
    <property type="protein sequence ID" value="MBP1933859.1"/>
    <property type="molecule type" value="Genomic_DNA"/>
</dbReference>
<dbReference type="PANTHER" id="PTHR33303">
    <property type="entry name" value="CYTOPLASMIC PROTEIN-RELATED"/>
    <property type="match status" value="1"/>
</dbReference>
<reference evidence="2 3" key="1">
    <citation type="submission" date="2021-03" db="EMBL/GenBank/DDBJ databases">
        <title>Genomic Encyclopedia of Type Strains, Phase IV (KMG-IV): sequencing the most valuable type-strain genomes for metagenomic binning, comparative biology and taxonomic classification.</title>
        <authorList>
            <person name="Goeker M."/>
        </authorList>
    </citation>
    <scope>NUCLEOTIDE SEQUENCE [LARGE SCALE GENOMIC DNA]</scope>
    <source>
        <strain evidence="2 3">DSM 24738</strain>
    </source>
</reference>
<feature type="domain" description="CoA-binding" evidence="1">
    <location>
        <begin position="15"/>
        <end position="108"/>
    </location>
</feature>
<accession>A0ABS4GUB7</accession>
<name>A0ABS4GUB7_9BACL</name>
<dbReference type="Proteomes" id="UP001519343">
    <property type="component" value="Unassembled WGS sequence"/>
</dbReference>
<dbReference type="InterPro" id="IPR036291">
    <property type="entry name" value="NAD(P)-bd_dom_sf"/>
</dbReference>
<dbReference type="RefSeq" id="WP_209811874.1">
    <property type="nucleotide sequence ID" value="NZ_JAGGKT010000014.1"/>
</dbReference>
<dbReference type="Gene3D" id="3.40.50.720">
    <property type="entry name" value="NAD(P)-binding Rossmann-like Domain"/>
    <property type="match status" value="1"/>
</dbReference>
<organism evidence="2 3">
    <name type="scientific">Ammoniphilus resinae</name>
    <dbReference type="NCBI Taxonomy" id="861532"/>
    <lineage>
        <taxon>Bacteria</taxon>
        <taxon>Bacillati</taxon>
        <taxon>Bacillota</taxon>
        <taxon>Bacilli</taxon>
        <taxon>Bacillales</taxon>
        <taxon>Paenibacillaceae</taxon>
        <taxon>Aneurinibacillus group</taxon>
        <taxon>Ammoniphilus</taxon>
    </lineage>
</organism>
<dbReference type="SUPFAM" id="SSF51735">
    <property type="entry name" value="NAD(P)-binding Rossmann-fold domains"/>
    <property type="match status" value="1"/>
</dbReference>
<dbReference type="PANTHER" id="PTHR33303:SF2">
    <property type="entry name" value="COA-BINDING DOMAIN-CONTAINING PROTEIN"/>
    <property type="match status" value="1"/>
</dbReference>
<dbReference type="SMART" id="SM00881">
    <property type="entry name" value="CoA_binding"/>
    <property type="match status" value="1"/>
</dbReference>
<evidence type="ECO:0000313" key="2">
    <source>
        <dbReference type="EMBL" id="MBP1933859.1"/>
    </source>
</evidence>
<dbReference type="InterPro" id="IPR003781">
    <property type="entry name" value="CoA-bd"/>
</dbReference>
<keyword evidence="3" id="KW-1185">Reference proteome</keyword>